<proteinExistence type="predicted"/>
<dbReference type="EMBL" id="JAQOSQ010000003">
    <property type="protein sequence ID" value="MDJ1182469.1"/>
    <property type="molecule type" value="Genomic_DNA"/>
</dbReference>
<gene>
    <name evidence="1" type="ORF">PMH09_04610</name>
</gene>
<keyword evidence="2" id="KW-1185">Reference proteome</keyword>
<dbReference type="Proteomes" id="UP001232992">
    <property type="component" value="Unassembled WGS sequence"/>
</dbReference>
<name>A0ABT7BTF8_9CYAN</name>
<reference evidence="1 2" key="1">
    <citation type="submission" date="2023-01" db="EMBL/GenBank/DDBJ databases">
        <title>Novel diversity within Roseofilum (Cyanobacteria; Desertifilaceae) from marine benthic mats with descriptions of four novel species.</title>
        <authorList>
            <person name="Wang Y."/>
            <person name="Berthold D.E."/>
            <person name="Hu J."/>
            <person name="Lefler F.W."/>
            <person name="Laughinghouse H.D. IV."/>
        </authorList>
    </citation>
    <scope>NUCLEOTIDE SEQUENCE [LARGE SCALE GENOMIC DNA]</scope>
    <source>
        <strain evidence="1 2">BLCC-M143</strain>
    </source>
</reference>
<evidence type="ECO:0000313" key="2">
    <source>
        <dbReference type="Proteomes" id="UP001232992"/>
    </source>
</evidence>
<accession>A0ABT7BTF8</accession>
<evidence type="ECO:0000313" key="1">
    <source>
        <dbReference type="EMBL" id="MDJ1182469.1"/>
    </source>
</evidence>
<sequence length="54" mass="6122">MNAISTPLPKILNYQTSELILKAIAPSFIAIAMDKIDARSRSHECTMNILFWEN</sequence>
<dbReference type="RefSeq" id="WP_283757121.1">
    <property type="nucleotide sequence ID" value="NZ_JAQOSQ010000003.1"/>
</dbReference>
<organism evidence="1 2">
    <name type="scientific">Roseofilum casamattae BLCC-M143</name>
    <dbReference type="NCBI Taxonomy" id="3022442"/>
    <lineage>
        <taxon>Bacteria</taxon>
        <taxon>Bacillati</taxon>
        <taxon>Cyanobacteriota</taxon>
        <taxon>Cyanophyceae</taxon>
        <taxon>Desertifilales</taxon>
        <taxon>Desertifilaceae</taxon>
        <taxon>Roseofilum</taxon>
        <taxon>Roseofilum casamattae</taxon>
    </lineage>
</organism>
<protein>
    <submittedName>
        <fullName evidence="1">Uncharacterized protein</fullName>
    </submittedName>
</protein>
<comment type="caution">
    <text evidence="1">The sequence shown here is derived from an EMBL/GenBank/DDBJ whole genome shotgun (WGS) entry which is preliminary data.</text>
</comment>